<dbReference type="GO" id="GO:0004842">
    <property type="term" value="F:ubiquitin-protein transferase activity"/>
    <property type="evidence" value="ECO:0007669"/>
    <property type="project" value="InterPro"/>
</dbReference>
<dbReference type="SUPFAM" id="SSF57850">
    <property type="entry name" value="RING/U-box"/>
    <property type="match status" value="1"/>
</dbReference>
<evidence type="ECO:0000256" key="2">
    <source>
        <dbReference type="ARBA" id="ARBA00022771"/>
    </source>
</evidence>
<dbReference type="FunFam" id="2.60.120.920:FF:000004">
    <property type="entry name" value="Butyrophilin subfamily 1 member A1"/>
    <property type="match status" value="2"/>
</dbReference>
<dbReference type="Gene3D" id="2.60.120.920">
    <property type="match status" value="2"/>
</dbReference>
<reference evidence="8" key="1">
    <citation type="submission" date="2022-11" db="EMBL/GenBank/DDBJ databases">
        <title>Chromosome-level genome of Pogonophryne albipinna.</title>
        <authorList>
            <person name="Jo E."/>
        </authorList>
    </citation>
    <scope>NUCLEOTIDE SEQUENCE</scope>
    <source>
        <strain evidence="8">SGF0006</strain>
        <tissue evidence="8">Muscle</tissue>
    </source>
</reference>
<dbReference type="PROSITE" id="PS50188">
    <property type="entry name" value="B302_SPRY"/>
    <property type="match status" value="2"/>
</dbReference>
<feature type="coiled-coil region" evidence="5">
    <location>
        <begin position="262"/>
        <end position="289"/>
    </location>
</feature>
<dbReference type="InterPro" id="IPR050143">
    <property type="entry name" value="TRIM/RBCC"/>
</dbReference>
<keyword evidence="3" id="KW-0862">Zinc</keyword>
<evidence type="ECO:0000313" key="9">
    <source>
        <dbReference type="Proteomes" id="UP001219934"/>
    </source>
</evidence>
<dbReference type="InterPro" id="IPR017907">
    <property type="entry name" value="Znf_RING_CS"/>
</dbReference>
<feature type="domain" description="B30.2/SPRY" evidence="7">
    <location>
        <begin position="340"/>
        <end position="537"/>
    </location>
</feature>
<dbReference type="Pfam" id="PF00622">
    <property type="entry name" value="SPRY"/>
    <property type="match status" value="2"/>
</dbReference>
<dbReference type="SMART" id="SM00184">
    <property type="entry name" value="RING"/>
    <property type="match status" value="1"/>
</dbReference>
<keyword evidence="2 4" id="KW-0863">Zinc-finger</keyword>
<dbReference type="InterPro" id="IPR013083">
    <property type="entry name" value="Znf_RING/FYVE/PHD"/>
</dbReference>
<dbReference type="EMBL" id="JAPTMU010000001">
    <property type="protein sequence ID" value="KAJ4949238.1"/>
    <property type="molecule type" value="Genomic_DNA"/>
</dbReference>
<dbReference type="InterPro" id="IPR006574">
    <property type="entry name" value="PRY"/>
</dbReference>
<dbReference type="Gene3D" id="3.30.160.60">
    <property type="entry name" value="Classic Zinc Finger"/>
    <property type="match status" value="1"/>
</dbReference>
<keyword evidence="9" id="KW-1185">Reference proteome</keyword>
<dbReference type="PROSITE" id="PS00518">
    <property type="entry name" value="ZF_RING_1"/>
    <property type="match status" value="1"/>
</dbReference>
<dbReference type="SUPFAM" id="SSF57845">
    <property type="entry name" value="B-box zinc-binding domain"/>
    <property type="match status" value="1"/>
</dbReference>
<dbReference type="SMART" id="SM00449">
    <property type="entry name" value="SPRY"/>
    <property type="match status" value="2"/>
</dbReference>
<dbReference type="CDD" id="cd13733">
    <property type="entry name" value="SPRY_PRY_C-I_1"/>
    <property type="match status" value="2"/>
</dbReference>
<feature type="domain" description="B30.2/SPRY" evidence="7">
    <location>
        <begin position="942"/>
        <end position="1136"/>
    </location>
</feature>
<sequence length="1239" mass="139180">MASAAASPTPSLEKQLQCSICLDLFEDPVTTACGHSFCKECLQRNFSLFDQACPLCKQHLMKTPESNIVLRSIVEQVKKIPGEDAEKYTGAPGEVACDICTERKLKATKSCLVCLASYCLTHLENHSSTERLKGHKLVHPVENLDERACLKHGRPLELYSRKKEKCICVRCLEEDQEEVVSTEHEWDKKKVKLENTKADLQEKIKKRKARVDEINTSLKSCKDQMDKEWWDIDGVFSAVIVIVEEAQAAALKPLKDKRELVEKDAKYIRDELEKEIKELEKTVSELDDISALEDHILFLQSYPSLQELDFKDSTKVELETSVSFGTMRKTTTAMLEQVQQQLDKLTSIELERVPKFTVDVKLDPATAHRRLVLSDDGKEVKDDGDEQEVDDAPERFDIFGSILGLNRLTSGKSFWEVEVTNKSGWDLGVARGDANRKGELLLNPENGYWVTVHYEDDKYAALTAPPVRLSLEEKPKKVGVFVDYEEGLVSFYDIKAQSHIHSFTKCSFGDELFPYFSPHMPNTSGKSIQVCYCGWSNVTTYQGLRTHQGKMGCTPRGMSIPERDQFRFTRCTFANIGPSIQIEEPLKDIFSPYLNIDHQQFTWRNAMEETLQNDSGPNTPVWEIPQTSDENLLVTAYQGLRTHQGMMGCTQRGYSIPQSDQLRLTSSLQSAANVGPLTFEPLKDIFGPSQTFVVTAQQNSQQTATNSDTTHQGRNFSIGAEPSLYPVSQMFGTPTTPAAAGITVNDTNKSFVTTQQNFQQTATNSGVTRQAFTSSSGAQPSLLPMPQMFGTPTIPAAAEVPVFETPPHLSIIHQNTNNVRKALDFSTGAQQGGLDAEWLEINSVFSEVMKVVEDSRKKALQPLEERRKRVSREGLHLVKKLQNEIDTIRKTIDELDKNADLQGLPKTGLDESRDWKHLTVDTSFSFGSLRATISSMMEQIHQELEKLSSVELKRIPTFAVDVKLDPTTAHQCLVLSSDGKTVRDGGNYQKVPNAPQRFDMFGSILGLNRLTSGKSYWEVEVTNKSGWDLGVARRNANRKGKLSVNSENGYWVVVHYEDKKYAALTVPPVSLPLKEKPEKVGVFVDYEERLVSFYDVMAQSHIYTFTECMFSDMSSMQVCYCGWSKVTTYQGLRTHQGKMGCTPRGMGIPEREQIRFPNYITSSNIGSNSWITPVRKEITSTSDKSMQICHCGWSNVTTYQGLRTHQGKMGCTPKGMGIPETKLIKTPTMFVERSISVHS</sequence>
<dbReference type="InterPro" id="IPR003879">
    <property type="entry name" value="Butyrophylin_SPRY"/>
</dbReference>
<dbReference type="CDD" id="cd19769">
    <property type="entry name" value="Bbox2_TRIM16-like"/>
    <property type="match status" value="1"/>
</dbReference>
<feature type="coiled-coil region" evidence="5">
    <location>
        <begin position="183"/>
        <end position="217"/>
    </location>
</feature>
<comment type="caution">
    <text evidence="8">The sequence shown here is derived from an EMBL/GenBank/DDBJ whole genome shotgun (WGS) entry which is preliminary data.</text>
</comment>
<dbReference type="InterPro" id="IPR001841">
    <property type="entry name" value="Znf_RING"/>
</dbReference>
<dbReference type="Proteomes" id="UP001219934">
    <property type="component" value="Unassembled WGS sequence"/>
</dbReference>
<evidence type="ECO:0000256" key="5">
    <source>
        <dbReference type="SAM" id="Coils"/>
    </source>
</evidence>
<dbReference type="InterPro" id="IPR043136">
    <property type="entry name" value="B30.2/SPRY_sf"/>
</dbReference>
<dbReference type="Pfam" id="PF13765">
    <property type="entry name" value="PRY"/>
    <property type="match status" value="2"/>
</dbReference>
<dbReference type="GO" id="GO:0016567">
    <property type="term" value="P:protein ubiquitination"/>
    <property type="evidence" value="ECO:0007669"/>
    <property type="project" value="InterPro"/>
</dbReference>
<dbReference type="InterPro" id="IPR058030">
    <property type="entry name" value="TRIM8/14/16/25/29/45/65_CC"/>
</dbReference>
<name>A0AAD6BQZ9_9TELE</name>
<dbReference type="PROSITE" id="PS50089">
    <property type="entry name" value="ZF_RING_2"/>
    <property type="match status" value="1"/>
</dbReference>
<evidence type="ECO:0000256" key="4">
    <source>
        <dbReference type="PROSITE-ProRule" id="PRU00175"/>
    </source>
</evidence>
<gene>
    <name evidence="8" type="ORF">JOQ06_020755</name>
</gene>
<dbReference type="Pfam" id="PF25600">
    <property type="entry name" value="TRIM_CC"/>
    <property type="match status" value="2"/>
</dbReference>
<evidence type="ECO:0000259" key="6">
    <source>
        <dbReference type="PROSITE" id="PS50089"/>
    </source>
</evidence>
<dbReference type="PANTHER" id="PTHR24103">
    <property type="entry name" value="E3 UBIQUITIN-PROTEIN LIGASE TRIM"/>
    <property type="match status" value="1"/>
</dbReference>
<dbReference type="InterPro" id="IPR003877">
    <property type="entry name" value="SPRY_dom"/>
</dbReference>
<feature type="domain" description="RING-type" evidence="6">
    <location>
        <begin position="18"/>
        <end position="57"/>
    </location>
</feature>
<evidence type="ECO:0000256" key="3">
    <source>
        <dbReference type="ARBA" id="ARBA00022833"/>
    </source>
</evidence>
<dbReference type="SMART" id="SM00589">
    <property type="entry name" value="PRY"/>
    <property type="match status" value="2"/>
</dbReference>
<dbReference type="Gene3D" id="3.30.40.10">
    <property type="entry name" value="Zinc/RING finger domain, C3HC4 (zinc finger)"/>
    <property type="match status" value="1"/>
</dbReference>
<keyword evidence="1" id="KW-0479">Metal-binding</keyword>
<proteinExistence type="predicted"/>
<dbReference type="AlphaFoldDB" id="A0AAD6BQZ9"/>
<dbReference type="SUPFAM" id="SSF49899">
    <property type="entry name" value="Concanavalin A-like lectins/glucanases"/>
    <property type="match status" value="2"/>
</dbReference>
<evidence type="ECO:0000259" key="7">
    <source>
        <dbReference type="PROSITE" id="PS50188"/>
    </source>
</evidence>
<evidence type="ECO:0000256" key="1">
    <source>
        <dbReference type="ARBA" id="ARBA00022723"/>
    </source>
</evidence>
<dbReference type="SMART" id="SM00504">
    <property type="entry name" value="Ubox"/>
    <property type="match status" value="1"/>
</dbReference>
<dbReference type="InterPro" id="IPR013320">
    <property type="entry name" value="ConA-like_dom_sf"/>
</dbReference>
<dbReference type="PRINTS" id="PR01407">
    <property type="entry name" value="BUTYPHLNCDUF"/>
</dbReference>
<feature type="non-terminal residue" evidence="8">
    <location>
        <position position="1"/>
    </location>
</feature>
<dbReference type="Pfam" id="PF13923">
    <property type="entry name" value="zf-C3HC4_2"/>
    <property type="match status" value="1"/>
</dbReference>
<protein>
    <submittedName>
        <fullName evidence="8">Uncharacterized protein</fullName>
    </submittedName>
</protein>
<keyword evidence="5" id="KW-0175">Coiled coil</keyword>
<evidence type="ECO:0000313" key="8">
    <source>
        <dbReference type="EMBL" id="KAJ4949238.1"/>
    </source>
</evidence>
<dbReference type="GO" id="GO:0008270">
    <property type="term" value="F:zinc ion binding"/>
    <property type="evidence" value="ECO:0007669"/>
    <property type="project" value="UniProtKB-KW"/>
</dbReference>
<accession>A0AAD6BQZ9</accession>
<dbReference type="InterPro" id="IPR003613">
    <property type="entry name" value="Ubox_domain"/>
</dbReference>
<dbReference type="Gene3D" id="4.10.830.40">
    <property type="match status" value="1"/>
</dbReference>
<organism evidence="8 9">
    <name type="scientific">Pogonophryne albipinna</name>
    <dbReference type="NCBI Taxonomy" id="1090488"/>
    <lineage>
        <taxon>Eukaryota</taxon>
        <taxon>Metazoa</taxon>
        <taxon>Chordata</taxon>
        <taxon>Craniata</taxon>
        <taxon>Vertebrata</taxon>
        <taxon>Euteleostomi</taxon>
        <taxon>Actinopterygii</taxon>
        <taxon>Neopterygii</taxon>
        <taxon>Teleostei</taxon>
        <taxon>Neoteleostei</taxon>
        <taxon>Acanthomorphata</taxon>
        <taxon>Eupercaria</taxon>
        <taxon>Perciformes</taxon>
        <taxon>Notothenioidei</taxon>
        <taxon>Pogonophryne</taxon>
    </lineage>
</organism>
<dbReference type="InterPro" id="IPR001870">
    <property type="entry name" value="B30.2/SPRY"/>
</dbReference>